<reference evidence="1 2" key="1">
    <citation type="submission" date="2012-04" db="EMBL/GenBank/DDBJ databases">
        <title>The Genome Sequence of Saprolegnia declina VS20.</title>
        <authorList>
            <consortium name="The Broad Institute Genome Sequencing Platform"/>
            <person name="Russ C."/>
            <person name="Nusbaum C."/>
            <person name="Tyler B."/>
            <person name="van West P."/>
            <person name="Dieguez-Uribeondo J."/>
            <person name="de Bruijn I."/>
            <person name="Tripathy S."/>
            <person name="Jiang R."/>
            <person name="Young S.K."/>
            <person name="Zeng Q."/>
            <person name="Gargeya S."/>
            <person name="Fitzgerald M."/>
            <person name="Haas B."/>
            <person name="Abouelleil A."/>
            <person name="Alvarado L."/>
            <person name="Arachchi H.M."/>
            <person name="Berlin A."/>
            <person name="Chapman S.B."/>
            <person name="Goldberg J."/>
            <person name="Griggs A."/>
            <person name="Gujja S."/>
            <person name="Hansen M."/>
            <person name="Howarth C."/>
            <person name="Imamovic A."/>
            <person name="Larimer J."/>
            <person name="McCowen C."/>
            <person name="Montmayeur A."/>
            <person name="Murphy C."/>
            <person name="Neiman D."/>
            <person name="Pearson M."/>
            <person name="Priest M."/>
            <person name="Roberts A."/>
            <person name="Saif S."/>
            <person name="Shea T."/>
            <person name="Sisk P."/>
            <person name="Sykes S."/>
            <person name="Wortman J."/>
            <person name="Nusbaum C."/>
            <person name="Birren B."/>
        </authorList>
    </citation>
    <scope>NUCLEOTIDE SEQUENCE [LARGE SCALE GENOMIC DNA]</scope>
    <source>
        <strain evidence="1 2">VS20</strain>
    </source>
</reference>
<dbReference type="AlphaFoldDB" id="T0QSB2"/>
<feature type="non-terminal residue" evidence="1">
    <location>
        <position position="1"/>
    </location>
</feature>
<accession>T0QSB2</accession>
<keyword evidence="2" id="KW-1185">Reference proteome</keyword>
<evidence type="ECO:0000313" key="1">
    <source>
        <dbReference type="EMBL" id="EQC41014.1"/>
    </source>
</evidence>
<proteinExistence type="predicted"/>
<dbReference type="Proteomes" id="UP000030762">
    <property type="component" value="Unassembled WGS sequence"/>
</dbReference>
<dbReference type="EMBL" id="JH767135">
    <property type="protein sequence ID" value="EQC41014.1"/>
    <property type="molecule type" value="Genomic_DNA"/>
</dbReference>
<organism evidence="1 2">
    <name type="scientific">Saprolegnia diclina (strain VS20)</name>
    <dbReference type="NCBI Taxonomy" id="1156394"/>
    <lineage>
        <taxon>Eukaryota</taxon>
        <taxon>Sar</taxon>
        <taxon>Stramenopiles</taxon>
        <taxon>Oomycota</taxon>
        <taxon>Saprolegniomycetes</taxon>
        <taxon>Saprolegniales</taxon>
        <taxon>Saprolegniaceae</taxon>
        <taxon>Saprolegnia</taxon>
    </lineage>
</organism>
<dbReference type="RefSeq" id="XP_008605858.1">
    <property type="nucleotide sequence ID" value="XM_008607636.1"/>
</dbReference>
<sequence length="68" mass="7605">SRQDIVAQRATLKIARELEGCTFRPKVNPSPPVKPPTVAKATAYPRPGWLARTVERILLEARLKQTIV</sequence>
<evidence type="ECO:0000313" key="2">
    <source>
        <dbReference type="Proteomes" id="UP000030762"/>
    </source>
</evidence>
<dbReference type="InParanoid" id="T0QSB2"/>
<dbReference type="VEuPathDB" id="FungiDB:SDRG_02072"/>
<gene>
    <name evidence="1" type="ORF">SDRG_02072</name>
</gene>
<name>T0QSB2_SAPDV</name>
<protein>
    <submittedName>
        <fullName evidence="1">Uncharacterized protein</fullName>
    </submittedName>
</protein>
<dbReference type="GeneID" id="19942799"/>